<evidence type="ECO:0000313" key="1">
    <source>
        <dbReference type="EMBL" id="PKI53647.1"/>
    </source>
</evidence>
<sequence>AFSLISARLCGTRKMQHDLRPADWLNCFGGSFIRPSSSIKRSGPMVMEKLRGRDSGEAPPPPPPLPSYCIIMPPVIPPLRDCSCFM</sequence>
<keyword evidence="2" id="KW-1185">Reference proteome</keyword>
<organism evidence="1 2">
    <name type="scientific">Punica granatum</name>
    <name type="common">Pomegranate</name>
    <dbReference type="NCBI Taxonomy" id="22663"/>
    <lineage>
        <taxon>Eukaryota</taxon>
        <taxon>Viridiplantae</taxon>
        <taxon>Streptophyta</taxon>
        <taxon>Embryophyta</taxon>
        <taxon>Tracheophyta</taxon>
        <taxon>Spermatophyta</taxon>
        <taxon>Magnoliopsida</taxon>
        <taxon>eudicotyledons</taxon>
        <taxon>Gunneridae</taxon>
        <taxon>Pentapetalae</taxon>
        <taxon>rosids</taxon>
        <taxon>malvids</taxon>
        <taxon>Myrtales</taxon>
        <taxon>Lythraceae</taxon>
        <taxon>Punica</taxon>
    </lineage>
</organism>
<protein>
    <submittedName>
        <fullName evidence="1">Uncharacterized protein</fullName>
    </submittedName>
</protein>
<evidence type="ECO:0000313" key="2">
    <source>
        <dbReference type="Proteomes" id="UP000233551"/>
    </source>
</evidence>
<reference evidence="1 2" key="1">
    <citation type="submission" date="2017-11" db="EMBL/GenBank/DDBJ databases">
        <title>De-novo sequencing of pomegranate (Punica granatum L.) genome.</title>
        <authorList>
            <person name="Akparov Z."/>
            <person name="Amiraslanov A."/>
            <person name="Hajiyeva S."/>
            <person name="Abbasov M."/>
            <person name="Kaur K."/>
            <person name="Hamwieh A."/>
            <person name="Solovyev V."/>
            <person name="Salamov A."/>
            <person name="Braich B."/>
            <person name="Kosarev P."/>
            <person name="Mahmoud A."/>
            <person name="Hajiyev E."/>
            <person name="Babayeva S."/>
            <person name="Izzatullayeva V."/>
            <person name="Mammadov A."/>
            <person name="Mammadov A."/>
            <person name="Sharifova S."/>
            <person name="Ojaghi J."/>
            <person name="Eynullazada K."/>
            <person name="Bayramov B."/>
            <person name="Abdulazimova A."/>
            <person name="Shahmuradov I."/>
        </authorList>
    </citation>
    <scope>NUCLEOTIDE SEQUENCE [LARGE SCALE GENOMIC DNA]</scope>
    <source>
        <strain evidence="2">cv. AG2017</strain>
        <tissue evidence="1">Leaf</tissue>
    </source>
</reference>
<dbReference type="EMBL" id="PGOL01001843">
    <property type="protein sequence ID" value="PKI53647.1"/>
    <property type="molecule type" value="Genomic_DNA"/>
</dbReference>
<feature type="non-terminal residue" evidence="1">
    <location>
        <position position="1"/>
    </location>
</feature>
<proteinExistence type="predicted"/>
<accession>A0A2I0JBM8</accession>
<dbReference type="Proteomes" id="UP000233551">
    <property type="component" value="Unassembled WGS sequence"/>
</dbReference>
<name>A0A2I0JBM8_PUNGR</name>
<dbReference type="AlphaFoldDB" id="A0A2I0JBM8"/>
<gene>
    <name evidence="1" type="ORF">CRG98_025888</name>
</gene>
<comment type="caution">
    <text evidence="1">The sequence shown here is derived from an EMBL/GenBank/DDBJ whole genome shotgun (WGS) entry which is preliminary data.</text>
</comment>